<accession>A0A9P6DJH4</accession>
<organism evidence="2 3">
    <name type="scientific">Pleurotus eryngii</name>
    <name type="common">Boletus of the steppes</name>
    <dbReference type="NCBI Taxonomy" id="5323"/>
    <lineage>
        <taxon>Eukaryota</taxon>
        <taxon>Fungi</taxon>
        <taxon>Dikarya</taxon>
        <taxon>Basidiomycota</taxon>
        <taxon>Agaricomycotina</taxon>
        <taxon>Agaricomycetes</taxon>
        <taxon>Agaricomycetidae</taxon>
        <taxon>Agaricales</taxon>
        <taxon>Pleurotineae</taxon>
        <taxon>Pleurotaceae</taxon>
        <taxon>Pleurotus</taxon>
    </lineage>
</organism>
<evidence type="ECO:0000313" key="3">
    <source>
        <dbReference type="Proteomes" id="UP000807025"/>
    </source>
</evidence>
<dbReference type="Proteomes" id="UP000807025">
    <property type="component" value="Unassembled WGS sequence"/>
</dbReference>
<reference evidence="2" key="1">
    <citation type="submission" date="2020-11" db="EMBL/GenBank/DDBJ databases">
        <authorList>
            <consortium name="DOE Joint Genome Institute"/>
            <person name="Ahrendt S."/>
            <person name="Riley R."/>
            <person name="Andreopoulos W."/>
            <person name="Labutti K."/>
            <person name="Pangilinan J."/>
            <person name="Ruiz-Duenas F.J."/>
            <person name="Barrasa J.M."/>
            <person name="Sanchez-Garcia M."/>
            <person name="Camarero S."/>
            <person name="Miyauchi S."/>
            <person name="Serrano A."/>
            <person name="Linde D."/>
            <person name="Babiker R."/>
            <person name="Drula E."/>
            <person name="Ayuso-Fernandez I."/>
            <person name="Pacheco R."/>
            <person name="Padilla G."/>
            <person name="Ferreira P."/>
            <person name="Barriuso J."/>
            <person name="Kellner H."/>
            <person name="Castanera R."/>
            <person name="Alfaro M."/>
            <person name="Ramirez L."/>
            <person name="Pisabarro A.G."/>
            <person name="Kuo A."/>
            <person name="Tritt A."/>
            <person name="Lipzen A."/>
            <person name="He G."/>
            <person name="Yan M."/>
            <person name="Ng V."/>
            <person name="Cullen D."/>
            <person name="Martin F."/>
            <person name="Rosso M.-N."/>
            <person name="Henrissat B."/>
            <person name="Hibbett D."/>
            <person name="Martinez A.T."/>
            <person name="Grigoriev I.V."/>
        </authorList>
    </citation>
    <scope>NUCLEOTIDE SEQUENCE</scope>
    <source>
        <strain evidence="2">ATCC 90797</strain>
    </source>
</reference>
<feature type="compositionally biased region" description="Low complexity" evidence="1">
    <location>
        <begin position="51"/>
        <end position="67"/>
    </location>
</feature>
<name>A0A9P6DJH4_PLEER</name>
<comment type="caution">
    <text evidence="2">The sequence shown here is derived from an EMBL/GenBank/DDBJ whole genome shotgun (WGS) entry which is preliminary data.</text>
</comment>
<feature type="region of interest" description="Disordered" evidence="1">
    <location>
        <begin position="133"/>
        <end position="174"/>
    </location>
</feature>
<sequence>MFDYGRRTPEFVMLDDPKARNGNLYVADHKPFAVQVIQLVEAQPPPRTEVSSYEESSDYYSDSMSSCSDDEDDDEDCSSYCSSDLPLEEVAEPSAAPCISDAPDTYSIRMKRILAWREDFSSQMSATLYDPSLSSPLKRKITTDDDDLASQSSKRSRSLHSDSSSSRSLGEHSCPACDASFDSRQSFRQHGRASQASEACCVAVDYAFE</sequence>
<gene>
    <name evidence="2" type="ORF">BDN71DRAFT_175051</name>
</gene>
<protein>
    <submittedName>
        <fullName evidence="2">Uncharacterized protein</fullName>
    </submittedName>
</protein>
<dbReference type="EMBL" id="MU154532">
    <property type="protein sequence ID" value="KAF9499360.1"/>
    <property type="molecule type" value="Genomic_DNA"/>
</dbReference>
<evidence type="ECO:0000256" key="1">
    <source>
        <dbReference type="SAM" id="MobiDB-lite"/>
    </source>
</evidence>
<dbReference type="OrthoDB" id="3256870at2759"/>
<dbReference type="AlphaFoldDB" id="A0A9P6DJH4"/>
<evidence type="ECO:0000313" key="2">
    <source>
        <dbReference type="EMBL" id="KAF9499360.1"/>
    </source>
</evidence>
<feature type="region of interest" description="Disordered" evidence="1">
    <location>
        <begin position="44"/>
        <end position="79"/>
    </location>
</feature>
<feature type="compositionally biased region" description="Acidic residues" evidence="1">
    <location>
        <begin position="68"/>
        <end position="77"/>
    </location>
</feature>
<keyword evidence="3" id="KW-1185">Reference proteome</keyword>
<proteinExistence type="predicted"/>